<protein>
    <submittedName>
        <fullName evidence="2">Uncharacterized protein</fullName>
    </submittedName>
</protein>
<feature type="compositionally biased region" description="Low complexity" evidence="1">
    <location>
        <begin position="885"/>
        <end position="895"/>
    </location>
</feature>
<gene>
    <name evidence="2" type="ORF">LY89DRAFT_198691</name>
</gene>
<reference evidence="2 3" key="1">
    <citation type="submission" date="2015-10" db="EMBL/GenBank/DDBJ databases">
        <title>Full genome of DAOMC 229536 Phialocephala scopiformis, a fungal endophyte of spruce producing the potent anti-insectan compound rugulosin.</title>
        <authorList>
            <consortium name="DOE Joint Genome Institute"/>
            <person name="Walker A.K."/>
            <person name="Frasz S.L."/>
            <person name="Seifert K.A."/>
            <person name="Miller J.D."/>
            <person name="Mondo S.J."/>
            <person name="Labutti K."/>
            <person name="Lipzen A."/>
            <person name="Dockter R."/>
            <person name="Kennedy M."/>
            <person name="Grigoriev I.V."/>
            <person name="Spatafora J.W."/>
        </authorList>
    </citation>
    <scope>NUCLEOTIDE SEQUENCE [LARGE SCALE GENOMIC DNA]</scope>
    <source>
        <strain evidence="2 3">CBS 120377</strain>
    </source>
</reference>
<feature type="compositionally biased region" description="Pro residues" evidence="1">
    <location>
        <begin position="912"/>
        <end position="921"/>
    </location>
</feature>
<keyword evidence="3" id="KW-1185">Reference proteome</keyword>
<proteinExistence type="predicted"/>
<feature type="compositionally biased region" description="Low complexity" evidence="1">
    <location>
        <begin position="85"/>
        <end position="102"/>
    </location>
</feature>
<feature type="region of interest" description="Disordered" evidence="1">
    <location>
        <begin position="423"/>
        <end position="515"/>
    </location>
</feature>
<feature type="region of interest" description="Disordered" evidence="1">
    <location>
        <begin position="1"/>
        <end position="223"/>
    </location>
</feature>
<dbReference type="OrthoDB" id="4188028at2759"/>
<organism evidence="2 3">
    <name type="scientific">Mollisia scopiformis</name>
    <name type="common">Conifer needle endophyte fungus</name>
    <name type="synonym">Phialocephala scopiformis</name>
    <dbReference type="NCBI Taxonomy" id="149040"/>
    <lineage>
        <taxon>Eukaryota</taxon>
        <taxon>Fungi</taxon>
        <taxon>Dikarya</taxon>
        <taxon>Ascomycota</taxon>
        <taxon>Pezizomycotina</taxon>
        <taxon>Leotiomycetes</taxon>
        <taxon>Helotiales</taxon>
        <taxon>Mollisiaceae</taxon>
        <taxon>Mollisia</taxon>
    </lineage>
</organism>
<evidence type="ECO:0000256" key="1">
    <source>
        <dbReference type="SAM" id="MobiDB-lite"/>
    </source>
</evidence>
<dbReference type="Proteomes" id="UP000070700">
    <property type="component" value="Unassembled WGS sequence"/>
</dbReference>
<dbReference type="EMBL" id="KQ947423">
    <property type="protein sequence ID" value="KUJ13023.1"/>
    <property type="molecule type" value="Genomic_DNA"/>
</dbReference>
<dbReference type="AlphaFoldDB" id="A0A194WYI4"/>
<feature type="region of interest" description="Disordered" evidence="1">
    <location>
        <begin position="834"/>
        <end position="959"/>
    </location>
</feature>
<dbReference type="STRING" id="149040.A0A194WYI4"/>
<feature type="compositionally biased region" description="Basic residues" evidence="1">
    <location>
        <begin position="176"/>
        <end position="201"/>
    </location>
</feature>
<name>A0A194WYI4_MOLSC</name>
<feature type="compositionally biased region" description="Acidic residues" evidence="1">
    <location>
        <begin position="469"/>
        <end position="480"/>
    </location>
</feature>
<dbReference type="InParanoid" id="A0A194WYI4"/>
<evidence type="ECO:0000313" key="2">
    <source>
        <dbReference type="EMBL" id="KUJ13023.1"/>
    </source>
</evidence>
<feature type="compositionally biased region" description="Acidic residues" evidence="1">
    <location>
        <begin position="505"/>
        <end position="514"/>
    </location>
</feature>
<feature type="compositionally biased region" description="Basic residues" evidence="1">
    <location>
        <begin position="210"/>
        <end position="220"/>
    </location>
</feature>
<feature type="compositionally biased region" description="Polar residues" evidence="1">
    <location>
        <begin position="113"/>
        <end position="122"/>
    </location>
</feature>
<feature type="compositionally biased region" description="Polar residues" evidence="1">
    <location>
        <begin position="950"/>
        <end position="959"/>
    </location>
</feature>
<sequence length="959" mass="107033">MAPGRHETSGADPPEPPDNTSTHNTRKSKRKASEISNGTNEASSFGKRSSTRSTRKSAAANETSEASVQPPTKRRRSSNAVNSSEPEFQPTPATQPETPEAFVKANSEEDNVASPSNINDIPNITVEAPAEEGSSGETKSDEDNFLSQTPVTWDALPANEEENGEDVTTTQATRGGRGRGRGGARGGRGRKRAGAKPKPKPAPKPVAATRGRRRGGRRKASVNPRIDAHNIRAGELKVHYTALAKLQRHALDVLAERSLKMLMDDETYHESLPEFEEVTDGLREAYEKAIKIHDNKREQEEAQAKRMYEADQKIAHDQCKDQCENVDEAAFARIEEHTMYVWHQYVRGDELDEIPIPKVHDATDGKLYDVTHIPVKQSLHPFATPYTKPQDAVPLPAGEGDTEYLQHPATLWHSLNAKQKNALVKERDLQTKKRREAAVEEEKNRGKPSKKRKREALFQPQQTHVTIDVEGEEEEEDAEDPAGAATTGGANSPEEGDIDSVVSSDAEEYPEDDLGVCVPRKKARRNATTLPNNRIRYQPTFKFKDHEIGLRQHYFKRKTNAEIEKSKRPNEQFTLLGIDASPNREHFYFEQRANGWNTAKMKPEDFDERIVKTHRLHPRFGIPLPKSRNVDRDERKRPYFKASTNWNEDLRMPKSKRVVETFADGHRKLFHSSRSWVQETEQKWAARPAREAMYEVLKASQDYELLNPAEDFRGMDVLASAAQNQAELDKEIEAADKAKAKVDYEKRKARDAAEKQAREAAKTASATQYAGAAAIPAFGTMSMASSSRYDPVRDTTYQTPYPRPVPPPRAQHNVYRQGGPLSALADMADVGNTIPSTAGMSRQRGFLPGPPPPSTRAGPSRSWVEPPDLRSELPPAHMMLPHVHPQPMAMQPQPQLGGPTMTGMAPNNYFMPPHPGPPPQFQSPRGGNQANLRPLQPAPPRGGRRTTPPQSQNRTWYGN</sequence>
<dbReference type="KEGG" id="psco:LY89DRAFT_198691"/>
<dbReference type="GeneID" id="28815494"/>
<feature type="compositionally biased region" description="Low complexity" evidence="1">
    <location>
        <begin position="481"/>
        <end position="490"/>
    </location>
</feature>
<feature type="compositionally biased region" description="Basic and acidic residues" evidence="1">
    <location>
        <begin position="423"/>
        <end position="445"/>
    </location>
</feature>
<feature type="compositionally biased region" description="Polar residues" evidence="1">
    <location>
        <begin position="61"/>
        <end position="70"/>
    </location>
</feature>
<accession>A0A194WYI4</accession>
<evidence type="ECO:0000313" key="3">
    <source>
        <dbReference type="Proteomes" id="UP000070700"/>
    </source>
</evidence>
<dbReference type="RefSeq" id="XP_018067378.1">
    <property type="nucleotide sequence ID" value="XM_018205768.1"/>
</dbReference>